<keyword evidence="3" id="KW-1185">Reference proteome</keyword>
<evidence type="ECO:0000313" key="2">
    <source>
        <dbReference type="EMBL" id="MDP9889593.1"/>
    </source>
</evidence>
<proteinExistence type="predicted"/>
<evidence type="ECO:0000313" key="3">
    <source>
        <dbReference type="Proteomes" id="UP001226577"/>
    </source>
</evidence>
<comment type="caution">
    <text evidence="2">The sequence shown here is derived from an EMBL/GenBank/DDBJ whole genome shotgun (WGS) entry which is preliminary data.</text>
</comment>
<dbReference type="EMBL" id="JAUSRE010000017">
    <property type="protein sequence ID" value="MDP9889593.1"/>
    <property type="molecule type" value="Genomic_DNA"/>
</dbReference>
<keyword evidence="1" id="KW-0472">Membrane</keyword>
<feature type="transmembrane region" description="Helical" evidence="1">
    <location>
        <begin position="25"/>
        <end position="45"/>
    </location>
</feature>
<keyword evidence="1" id="KW-0812">Transmembrane</keyword>
<evidence type="ECO:0000256" key="1">
    <source>
        <dbReference type="SAM" id="Phobius"/>
    </source>
</evidence>
<accession>A0ABT9RWH1</accession>
<organism evidence="2 3">
    <name type="scientific">Pseudarthrobacter enclensis</name>
    <dbReference type="NCBI Taxonomy" id="993070"/>
    <lineage>
        <taxon>Bacteria</taxon>
        <taxon>Bacillati</taxon>
        <taxon>Actinomycetota</taxon>
        <taxon>Actinomycetes</taxon>
        <taxon>Micrococcales</taxon>
        <taxon>Micrococcaceae</taxon>
        <taxon>Pseudarthrobacter</taxon>
    </lineage>
</organism>
<keyword evidence="1" id="KW-1133">Transmembrane helix</keyword>
<name>A0ABT9RWH1_9MICC</name>
<sequence>MNVKVNPENPQDVVIVGHEASDRNLPLPIGLAGGAAFLAAGLLVIRSEKSWRRAGALGRKGLPWLQITATVKGHKSGMFHEVFTLEGKGTKGQPVAFRIKVAAWAKMPKPDQELTFHLLSDSGPAVILAVGERPWYRLATLSTPLVASPSLSR</sequence>
<reference evidence="2 3" key="1">
    <citation type="submission" date="2023-07" db="EMBL/GenBank/DDBJ databases">
        <title>Sorghum-associated microbial communities from plants grown in Nebraska, USA.</title>
        <authorList>
            <person name="Schachtman D."/>
        </authorList>
    </citation>
    <scope>NUCLEOTIDE SEQUENCE [LARGE SCALE GENOMIC DNA]</scope>
    <source>
        <strain evidence="2 3">CC222</strain>
    </source>
</reference>
<dbReference type="Proteomes" id="UP001226577">
    <property type="component" value="Unassembled WGS sequence"/>
</dbReference>
<gene>
    <name evidence="2" type="ORF">J2X98_003204</name>
</gene>
<protein>
    <submittedName>
        <fullName evidence="2">Uncharacterized protein</fullName>
    </submittedName>
</protein>